<keyword evidence="2" id="KW-1185">Reference proteome</keyword>
<accession>A0A8H3J653</accession>
<comment type="caution">
    <text evidence="1">The sequence shown here is derived from an EMBL/GenBank/DDBJ whole genome shotgun (WGS) entry which is preliminary data.</text>
</comment>
<protein>
    <recommendedName>
        <fullName evidence="3">Glycoside hydrolase family 71 protein</fullName>
    </recommendedName>
</protein>
<dbReference type="AlphaFoldDB" id="A0A8H3J653"/>
<sequence>MAGPKSVFAHFIVGNANAYGQSDWVEDMQLAQAAGIDAFALNVGATDQATTTQVPQAYTAAAQIGFKVFLSFDYAAQGPWSSQAVIYTIRTYANSPGQFKVNGLPLVSTFEGSTKASDWASIRQSTPLFLVPEWTSVAPSDFDSSDEQYTDGVFSWDAWAQGAVDKIDASDLAWQSAATPKAYMMPVSPWFYTNLPQYSKNWVWRGDDMWHNRWQQVLQVQPQFVEILTWNDYGESHYIGPVKEQGIPQGAQSYVDNMPHDHWCDLLPYYIQAYKTGKPEITKEKLHFWYRLSPAAAGSSDGTAGNAPWQPSTSPNVVVQDKVFFTALLTSPATVTVQIGSNETDILSSNTVGAFHSSVPFNGRTGAVTVSLVRGSDVVVSEAGPAITNSPPNGLTNYNAWVGGSG</sequence>
<organism evidence="1 2">
    <name type="scientific">Alectoria fallacina</name>
    <dbReference type="NCBI Taxonomy" id="1903189"/>
    <lineage>
        <taxon>Eukaryota</taxon>
        <taxon>Fungi</taxon>
        <taxon>Dikarya</taxon>
        <taxon>Ascomycota</taxon>
        <taxon>Pezizomycotina</taxon>
        <taxon>Lecanoromycetes</taxon>
        <taxon>OSLEUM clade</taxon>
        <taxon>Lecanoromycetidae</taxon>
        <taxon>Lecanorales</taxon>
        <taxon>Lecanorineae</taxon>
        <taxon>Parmeliaceae</taxon>
        <taxon>Alectoria</taxon>
    </lineage>
</organism>
<dbReference type="Proteomes" id="UP000664203">
    <property type="component" value="Unassembled WGS sequence"/>
</dbReference>
<evidence type="ECO:0008006" key="3">
    <source>
        <dbReference type="Google" id="ProtNLM"/>
    </source>
</evidence>
<dbReference type="Pfam" id="PF03659">
    <property type="entry name" value="Glyco_hydro_71"/>
    <property type="match status" value="1"/>
</dbReference>
<dbReference type="InterPro" id="IPR005197">
    <property type="entry name" value="Glyco_hydro_71"/>
</dbReference>
<evidence type="ECO:0000313" key="1">
    <source>
        <dbReference type="EMBL" id="CAF9941443.1"/>
    </source>
</evidence>
<dbReference type="Gene3D" id="3.20.20.80">
    <property type="entry name" value="Glycosidases"/>
    <property type="match status" value="1"/>
</dbReference>
<dbReference type="OrthoDB" id="3257981at2759"/>
<dbReference type="EMBL" id="CAJPDR010000660">
    <property type="protein sequence ID" value="CAF9941443.1"/>
    <property type="molecule type" value="Genomic_DNA"/>
</dbReference>
<gene>
    <name evidence="1" type="ORF">ALECFALPRED_009143</name>
</gene>
<dbReference type="CDD" id="cd11577">
    <property type="entry name" value="GH71"/>
    <property type="match status" value="1"/>
</dbReference>
<name>A0A8H3J653_9LECA</name>
<reference evidence="1" key="1">
    <citation type="submission" date="2021-03" db="EMBL/GenBank/DDBJ databases">
        <authorList>
            <person name="Tagirdzhanova G."/>
        </authorList>
    </citation>
    <scope>NUCLEOTIDE SEQUENCE</scope>
</reference>
<evidence type="ECO:0000313" key="2">
    <source>
        <dbReference type="Proteomes" id="UP000664203"/>
    </source>
</evidence>
<dbReference type="GO" id="GO:0051118">
    <property type="term" value="F:glucan endo-1,3-alpha-glucosidase activity"/>
    <property type="evidence" value="ECO:0007669"/>
    <property type="project" value="InterPro"/>
</dbReference>
<proteinExistence type="predicted"/>